<evidence type="ECO:0000313" key="3">
    <source>
        <dbReference type="Proteomes" id="UP000626109"/>
    </source>
</evidence>
<gene>
    <name evidence="2" type="ORF">PGLA2088_LOCUS38334</name>
</gene>
<comment type="caution">
    <text evidence="2">The sequence shown here is derived from an EMBL/GenBank/DDBJ whole genome shotgun (WGS) entry which is preliminary data.</text>
</comment>
<organism evidence="2 3">
    <name type="scientific">Polarella glacialis</name>
    <name type="common">Dinoflagellate</name>
    <dbReference type="NCBI Taxonomy" id="89957"/>
    <lineage>
        <taxon>Eukaryota</taxon>
        <taxon>Sar</taxon>
        <taxon>Alveolata</taxon>
        <taxon>Dinophyceae</taxon>
        <taxon>Suessiales</taxon>
        <taxon>Suessiaceae</taxon>
        <taxon>Polarella</taxon>
    </lineage>
</organism>
<dbReference type="Proteomes" id="UP000626109">
    <property type="component" value="Unassembled WGS sequence"/>
</dbReference>
<protein>
    <submittedName>
        <fullName evidence="2">Uncharacterized protein</fullName>
    </submittedName>
</protein>
<keyword evidence="1" id="KW-0732">Signal</keyword>
<feature type="chain" id="PRO_5032655887" evidence="1">
    <location>
        <begin position="17"/>
        <end position="267"/>
    </location>
</feature>
<dbReference type="AlphaFoldDB" id="A0A813KY16"/>
<sequence length="267" mass="29809">MVWDIALLALQPSIAATEMGPAVFNLSVVAVASSDTDFWIVFERMKRLPMQTLQVYFVTRYKEVKNRLSLEGYLANKCGAEMITFSLPADEKPDYLRIIMQEGVSTVIEQQQPAEMLVDIAAQAAGETLVALGYIKPDEDGFRSGYIPCKASTKFFLVNSLGPLTLYPPLATIAETINVLESNPSRTWLKDPDNLVYIHPVRGPRSKERSTARSVKNFGPLPFILRITPNLVRDILQRLGYLTGQEPLQYKAAIDNFCKVNAAHLAR</sequence>
<dbReference type="EMBL" id="CAJNNW010032708">
    <property type="protein sequence ID" value="CAE8715052.1"/>
    <property type="molecule type" value="Genomic_DNA"/>
</dbReference>
<accession>A0A813KY16</accession>
<name>A0A813KY16_POLGL</name>
<reference evidence="2" key="1">
    <citation type="submission" date="2021-02" db="EMBL/GenBank/DDBJ databases">
        <authorList>
            <person name="Dougan E. K."/>
            <person name="Rhodes N."/>
            <person name="Thang M."/>
            <person name="Chan C."/>
        </authorList>
    </citation>
    <scope>NUCLEOTIDE SEQUENCE</scope>
</reference>
<proteinExistence type="predicted"/>
<evidence type="ECO:0000313" key="2">
    <source>
        <dbReference type="EMBL" id="CAE8715052.1"/>
    </source>
</evidence>
<evidence type="ECO:0000256" key="1">
    <source>
        <dbReference type="SAM" id="SignalP"/>
    </source>
</evidence>
<feature type="signal peptide" evidence="1">
    <location>
        <begin position="1"/>
        <end position="16"/>
    </location>
</feature>